<dbReference type="GO" id="GO:0034272">
    <property type="term" value="C:phosphatidylinositol 3-kinase complex, class III, type II"/>
    <property type="evidence" value="ECO:0007669"/>
    <property type="project" value="TreeGrafter"/>
</dbReference>
<dbReference type="SUPFAM" id="SSF56112">
    <property type="entry name" value="Protein kinase-like (PK-like)"/>
    <property type="match status" value="1"/>
</dbReference>
<dbReference type="EMBL" id="BART01022054">
    <property type="protein sequence ID" value="GAG91890.1"/>
    <property type="molecule type" value="Genomic_DNA"/>
</dbReference>
<reference evidence="4" key="1">
    <citation type="journal article" date="2014" name="Front. Microbiol.">
        <title>High frequency of phylogenetically diverse reductive dehalogenase-homologous genes in deep subseafloor sedimentary metagenomes.</title>
        <authorList>
            <person name="Kawai M."/>
            <person name="Futagami T."/>
            <person name="Toyoda A."/>
            <person name="Takaki Y."/>
            <person name="Nishi S."/>
            <person name="Hori S."/>
            <person name="Arai W."/>
            <person name="Tsubouchi T."/>
            <person name="Morono Y."/>
            <person name="Uchiyama I."/>
            <person name="Ito T."/>
            <person name="Fujiyama A."/>
            <person name="Inagaki F."/>
            <person name="Takami H."/>
        </authorList>
    </citation>
    <scope>NUCLEOTIDE SEQUENCE</scope>
    <source>
        <strain evidence="4">Expedition CK06-06</strain>
    </source>
</reference>
<protein>
    <recommendedName>
        <fullName evidence="3">PI3K/PI4K catalytic domain-containing protein</fullName>
    </recommendedName>
</protein>
<comment type="caution">
    <text evidence="4">The sequence shown here is derived from an EMBL/GenBank/DDBJ whole genome shotgun (WGS) entry which is preliminary data.</text>
</comment>
<accession>X1B9W4</accession>
<evidence type="ECO:0000313" key="4">
    <source>
        <dbReference type="EMBL" id="GAG91890.1"/>
    </source>
</evidence>
<dbReference type="Pfam" id="PF00454">
    <property type="entry name" value="PI3_PI4_kinase"/>
    <property type="match status" value="1"/>
</dbReference>
<dbReference type="GO" id="GO:0048015">
    <property type="term" value="P:phosphatidylinositol-mediated signaling"/>
    <property type="evidence" value="ECO:0007669"/>
    <property type="project" value="TreeGrafter"/>
</dbReference>
<dbReference type="GO" id="GO:0006897">
    <property type="term" value="P:endocytosis"/>
    <property type="evidence" value="ECO:0007669"/>
    <property type="project" value="TreeGrafter"/>
</dbReference>
<proteinExistence type="predicted"/>
<evidence type="ECO:0000259" key="3">
    <source>
        <dbReference type="PROSITE" id="PS50290"/>
    </source>
</evidence>
<feature type="non-terminal residue" evidence="4">
    <location>
        <position position="289"/>
    </location>
</feature>
<dbReference type="GO" id="GO:0000045">
    <property type="term" value="P:autophagosome assembly"/>
    <property type="evidence" value="ECO:0007669"/>
    <property type="project" value="TreeGrafter"/>
</dbReference>
<feature type="non-terminal residue" evidence="4">
    <location>
        <position position="1"/>
    </location>
</feature>
<dbReference type="AlphaFoldDB" id="X1B9W4"/>
<dbReference type="GO" id="GO:0005768">
    <property type="term" value="C:endosome"/>
    <property type="evidence" value="ECO:0007669"/>
    <property type="project" value="TreeGrafter"/>
</dbReference>
<dbReference type="GO" id="GO:0016303">
    <property type="term" value="F:1-phosphatidylinositol-3-kinase activity"/>
    <property type="evidence" value="ECO:0007669"/>
    <property type="project" value="TreeGrafter"/>
</dbReference>
<dbReference type="SMART" id="SM00146">
    <property type="entry name" value="PI3Kc"/>
    <property type="match status" value="1"/>
</dbReference>
<dbReference type="PROSITE" id="PS50290">
    <property type="entry name" value="PI3_4_KINASE_3"/>
    <property type="match status" value="1"/>
</dbReference>
<dbReference type="PANTHER" id="PTHR10048:SF7">
    <property type="entry name" value="PHOSPHATIDYLINOSITOL 3-KINASE CATALYTIC SUBUNIT TYPE 3"/>
    <property type="match status" value="1"/>
</dbReference>
<dbReference type="InterPro" id="IPR018936">
    <property type="entry name" value="PI3/4_kinase_CS"/>
</dbReference>
<dbReference type="PROSITE" id="PS00916">
    <property type="entry name" value="PI3_4_KINASE_2"/>
    <property type="match status" value="1"/>
</dbReference>
<dbReference type="InterPro" id="IPR015433">
    <property type="entry name" value="PI3/4_kinase"/>
</dbReference>
<gene>
    <name evidence="4" type="ORF">S01H4_40492</name>
</gene>
<keyword evidence="1" id="KW-0808">Transferase</keyword>
<evidence type="ECO:0000256" key="1">
    <source>
        <dbReference type="ARBA" id="ARBA00022679"/>
    </source>
</evidence>
<dbReference type="InterPro" id="IPR000403">
    <property type="entry name" value="PI3/4_kinase_cat_dom"/>
</dbReference>
<evidence type="ECO:0000256" key="2">
    <source>
        <dbReference type="ARBA" id="ARBA00022777"/>
    </source>
</evidence>
<name>X1B9W4_9ZZZZ</name>
<dbReference type="GO" id="GO:0034271">
    <property type="term" value="C:phosphatidylinositol 3-kinase complex, class III, type I"/>
    <property type="evidence" value="ECO:0007669"/>
    <property type="project" value="TreeGrafter"/>
</dbReference>
<dbReference type="Gene3D" id="1.10.1070.11">
    <property type="entry name" value="Phosphatidylinositol 3-/4-kinase, catalytic domain"/>
    <property type="match status" value="1"/>
</dbReference>
<dbReference type="PANTHER" id="PTHR10048">
    <property type="entry name" value="PHOSPHATIDYLINOSITOL KINASE"/>
    <property type="match status" value="1"/>
</dbReference>
<dbReference type="GO" id="GO:0005777">
    <property type="term" value="C:peroxisome"/>
    <property type="evidence" value="ECO:0007669"/>
    <property type="project" value="TreeGrafter"/>
</dbReference>
<keyword evidence="2" id="KW-0418">Kinase</keyword>
<sequence length="289" mass="33319">ELSANRPVPILLSPETTGENIILFKTEDLRTDMIVMSIIRIMKGIIEESLEKDLHVVTYNIQPTTTDSGYIGAVSNCTTLYKIEEKLKLTLANYIKRHNPEVSTKKLRDRFVGSCAFYSVMTFLLGIGDRHLDNIMLTEKGELFHIDYGFILGKDPRPMKTPHMRISEGMLDAIGGYKSEEYEEFKELCNQMYEISRRHVNTFVCMLSLLPKQNTGGTWTNPKISDNRILREIVKRFAPGETYQKAKSILHTRIDKSTNMANRSKYHVVDFFHRHNKEGTIRNMLSYTV</sequence>
<dbReference type="InterPro" id="IPR011009">
    <property type="entry name" value="Kinase-like_dom_sf"/>
</dbReference>
<feature type="domain" description="PI3K/PI4K catalytic" evidence="3">
    <location>
        <begin position="1"/>
        <end position="262"/>
    </location>
</feature>
<organism evidence="4">
    <name type="scientific">marine sediment metagenome</name>
    <dbReference type="NCBI Taxonomy" id="412755"/>
    <lineage>
        <taxon>unclassified sequences</taxon>
        <taxon>metagenomes</taxon>
        <taxon>ecological metagenomes</taxon>
    </lineage>
</organism>
<dbReference type="GO" id="GO:0000407">
    <property type="term" value="C:phagophore assembly site"/>
    <property type="evidence" value="ECO:0007669"/>
    <property type="project" value="TreeGrafter"/>
</dbReference>
<dbReference type="InterPro" id="IPR036940">
    <property type="entry name" value="PI3/4_kinase_cat_sf"/>
</dbReference>
<dbReference type="Gene3D" id="3.30.1010.10">
    <property type="entry name" value="Phosphatidylinositol 3-kinase Catalytic Subunit, Chain A, domain 4"/>
    <property type="match status" value="1"/>
</dbReference>